<dbReference type="SUPFAM" id="SSF54106">
    <property type="entry name" value="LysM domain"/>
    <property type="match status" value="1"/>
</dbReference>
<accession>A0ABP0WCY0</accession>
<protein>
    <recommendedName>
        <fullName evidence="1">LysM domain-containing protein</fullName>
    </recommendedName>
</protein>
<dbReference type="SMART" id="SM00257">
    <property type="entry name" value="LysM"/>
    <property type="match status" value="1"/>
</dbReference>
<dbReference type="EMBL" id="OZ020111">
    <property type="protein sequence ID" value="CAK9264272.1"/>
    <property type="molecule type" value="Genomic_DNA"/>
</dbReference>
<evidence type="ECO:0000313" key="3">
    <source>
        <dbReference type="Proteomes" id="UP001497444"/>
    </source>
</evidence>
<dbReference type="Proteomes" id="UP001497444">
    <property type="component" value="Chromosome 16"/>
</dbReference>
<proteinExistence type="predicted"/>
<dbReference type="Pfam" id="PF01476">
    <property type="entry name" value="LysM"/>
    <property type="match status" value="1"/>
</dbReference>
<evidence type="ECO:0000259" key="1">
    <source>
        <dbReference type="PROSITE" id="PS51782"/>
    </source>
</evidence>
<dbReference type="PANTHER" id="PTHR33734">
    <property type="entry name" value="LYSM DOMAIN-CONTAINING GPI-ANCHORED PROTEIN 2"/>
    <property type="match status" value="1"/>
</dbReference>
<dbReference type="PANTHER" id="PTHR33734:SF22">
    <property type="entry name" value="MEMBRANE-BOUND LYTIC MUREIN TRANSGLYCOSYLASE D"/>
    <property type="match status" value="1"/>
</dbReference>
<dbReference type="PROSITE" id="PS51782">
    <property type="entry name" value="LYSM"/>
    <property type="match status" value="1"/>
</dbReference>
<name>A0ABP0WCY0_9BRYO</name>
<dbReference type="Gene3D" id="3.10.350.10">
    <property type="entry name" value="LysM domain"/>
    <property type="match status" value="1"/>
</dbReference>
<reference evidence="2" key="1">
    <citation type="submission" date="2024-02" db="EMBL/GenBank/DDBJ databases">
        <authorList>
            <consortium name="ELIXIR-Norway"/>
            <consortium name="Elixir Norway"/>
        </authorList>
    </citation>
    <scope>NUCLEOTIDE SEQUENCE</scope>
</reference>
<evidence type="ECO:0000313" key="2">
    <source>
        <dbReference type="EMBL" id="CAK9264272.1"/>
    </source>
</evidence>
<keyword evidence="3" id="KW-1185">Reference proteome</keyword>
<gene>
    <name evidence="2" type="ORF">CSSPJE1EN1_LOCUS9750</name>
</gene>
<feature type="domain" description="LysM" evidence="1">
    <location>
        <begin position="134"/>
        <end position="178"/>
    </location>
</feature>
<organism evidence="2 3">
    <name type="scientific">Sphagnum jensenii</name>
    <dbReference type="NCBI Taxonomy" id="128206"/>
    <lineage>
        <taxon>Eukaryota</taxon>
        <taxon>Viridiplantae</taxon>
        <taxon>Streptophyta</taxon>
        <taxon>Embryophyta</taxon>
        <taxon>Bryophyta</taxon>
        <taxon>Sphagnophytina</taxon>
        <taxon>Sphagnopsida</taxon>
        <taxon>Sphagnales</taxon>
        <taxon>Sphagnaceae</taxon>
        <taxon>Sphagnum</taxon>
    </lineage>
</organism>
<dbReference type="InterPro" id="IPR036779">
    <property type="entry name" value="LysM_dom_sf"/>
</dbReference>
<dbReference type="InterPro" id="IPR018392">
    <property type="entry name" value="LysM"/>
</dbReference>
<sequence length="394" mass="43719">MELATAAVSLPTTTAALTDGFFASSCWRQLETTGVFGQQGSRLSSNHLLRLACSAHHHHHHHHRSRDCEERWNSIGGVLSCGRRAVLSDVSKSGSPIYGTDHKSISRREAGAARSEAVDAAYEEDAPFSSSRYKLHPVQEGDTLTAIAKQYDATVERIAVLNNISDADLLQTGQELVIPVLSQELTHNKETTSSEDLINYTTPSRLEQGTFALASSGNKSTLSVGPATSGYRTFSVPNLVKLALPLMLMAPILGFGVRCLADYIHIHINKEVARRYAEMEAYHARHRPKVKRWQSILDGDRDDSQELVGATAFVTADEVRPVTDWWSQGGHFRSSAIEENQTEEEQDVRQQQDFEEIRKSYAELESTYTKFLSDSGLSSVEYCRVGVHLLQEDI</sequence>
<dbReference type="CDD" id="cd00118">
    <property type="entry name" value="LysM"/>
    <property type="match status" value="1"/>
</dbReference>